<feature type="domain" description="O-antigen ligase-related" evidence="7">
    <location>
        <begin position="194"/>
        <end position="358"/>
    </location>
</feature>
<evidence type="ECO:0000313" key="8">
    <source>
        <dbReference type="EMBL" id="EYF04739.1"/>
    </source>
</evidence>
<sequence>MERRGIRARIARWGRPEVLLGAGAALAALAWDARAPAVDAKRTALLLAAAVALAAGLGQGVRWGWPAALWVGFVGWSALSLGWGCLAGVGALGAWVAASGLMLAAMRLPTGSTRRVAAVAGGCLGGGSSVFALAQALSGGRGFAVHGGHGNPNWLGLSLAVALPLAIELAVTLRRAGSRVWLAAAAAVGVSMPALFLSHSRVAWVALGVALGVWLLARGVARVGARPGRAAWLAVLAGGLVLSGAGGVLAAAPAGDEAAAPAGEAAVQADERGDVPLAAAWEGRVWIWRASADAAVKALPFGVGMGAFAHAYLDAQGERLAPLTPPAAARRFINATTAHEDWLQAAAQGGAPGFLLLVAAVVAGLVGALRGQWGGGVASLVAFAVCASGDSPLEQPAVVVLLAFTLGGAAGVLPGGMAGGGGDAGEGSRGRVEEASHGVVGEARRGLAGSLVGLAVVAPLLAVAVRGWLSDRALSAARDTEPAVGEAQLARAARLDPWSGEAAFALGIARLEGGDALGAIGALERSAVLLANVGTDVALGNALLDLDRDEEAVAAYRRALRRHPGSLRAHANLVEALTRLGRLDEAEVHLGAARAISPGHPRLPAITERLRRARIEAESEGTR</sequence>
<dbReference type="GO" id="GO:0016020">
    <property type="term" value="C:membrane"/>
    <property type="evidence" value="ECO:0007669"/>
    <property type="project" value="UniProtKB-SubCell"/>
</dbReference>
<keyword evidence="9" id="KW-1185">Reference proteome</keyword>
<dbReference type="Pfam" id="PF14559">
    <property type="entry name" value="TPR_19"/>
    <property type="match status" value="1"/>
</dbReference>
<evidence type="ECO:0000256" key="5">
    <source>
        <dbReference type="PROSITE-ProRule" id="PRU00339"/>
    </source>
</evidence>
<evidence type="ECO:0000256" key="6">
    <source>
        <dbReference type="SAM" id="Phobius"/>
    </source>
</evidence>
<comment type="subcellular location">
    <subcellularLocation>
        <location evidence="1">Membrane</location>
        <topology evidence="1">Multi-pass membrane protein</topology>
    </subcellularLocation>
</comment>
<dbReference type="Gene3D" id="1.25.40.10">
    <property type="entry name" value="Tetratricopeptide repeat domain"/>
    <property type="match status" value="1"/>
</dbReference>
<evidence type="ECO:0000256" key="3">
    <source>
        <dbReference type="ARBA" id="ARBA00022989"/>
    </source>
</evidence>
<keyword evidence="5" id="KW-0802">TPR repeat</keyword>
<dbReference type="STRING" id="1192034.CAP_4215"/>
<dbReference type="InterPro" id="IPR007016">
    <property type="entry name" value="O-antigen_ligase-rel_domated"/>
</dbReference>
<dbReference type="PROSITE" id="PS50005">
    <property type="entry name" value="TPR"/>
    <property type="match status" value="1"/>
</dbReference>
<dbReference type="Pfam" id="PF04932">
    <property type="entry name" value="Wzy_C"/>
    <property type="match status" value="1"/>
</dbReference>
<proteinExistence type="predicted"/>
<name>A0A017T689_9BACT</name>
<feature type="transmembrane region" description="Helical" evidence="6">
    <location>
        <begin position="81"/>
        <end position="104"/>
    </location>
</feature>
<evidence type="ECO:0000256" key="1">
    <source>
        <dbReference type="ARBA" id="ARBA00004141"/>
    </source>
</evidence>
<keyword evidence="2 6" id="KW-0812">Transmembrane</keyword>
<dbReference type="AlphaFoldDB" id="A0A017T689"/>
<dbReference type="EMBL" id="ASRX01000030">
    <property type="protein sequence ID" value="EYF04739.1"/>
    <property type="molecule type" value="Genomic_DNA"/>
</dbReference>
<dbReference type="Proteomes" id="UP000019678">
    <property type="component" value="Unassembled WGS sequence"/>
</dbReference>
<feature type="transmembrane region" description="Helical" evidence="6">
    <location>
        <begin position="232"/>
        <end position="252"/>
    </location>
</feature>
<gene>
    <name evidence="8" type="ORF">CAP_4215</name>
</gene>
<evidence type="ECO:0000259" key="7">
    <source>
        <dbReference type="Pfam" id="PF04932"/>
    </source>
</evidence>
<keyword evidence="3 6" id="KW-1133">Transmembrane helix</keyword>
<feature type="transmembrane region" description="Helical" evidence="6">
    <location>
        <begin position="44"/>
        <end position="61"/>
    </location>
</feature>
<keyword evidence="4 6" id="KW-0472">Membrane</keyword>
<feature type="transmembrane region" description="Helical" evidence="6">
    <location>
        <begin position="180"/>
        <end position="196"/>
    </location>
</feature>
<feature type="transmembrane region" description="Helical" evidence="6">
    <location>
        <begin position="116"/>
        <end position="134"/>
    </location>
</feature>
<evidence type="ECO:0000256" key="4">
    <source>
        <dbReference type="ARBA" id="ARBA00023136"/>
    </source>
</evidence>
<feature type="transmembrane region" description="Helical" evidence="6">
    <location>
        <begin position="447"/>
        <end position="469"/>
    </location>
</feature>
<dbReference type="PANTHER" id="PTHR37422">
    <property type="entry name" value="TEICHURONIC ACID BIOSYNTHESIS PROTEIN TUAE"/>
    <property type="match status" value="1"/>
</dbReference>
<protein>
    <recommendedName>
        <fullName evidence="7">O-antigen ligase-related domain-containing protein</fullName>
    </recommendedName>
</protein>
<evidence type="ECO:0000313" key="9">
    <source>
        <dbReference type="Proteomes" id="UP000019678"/>
    </source>
</evidence>
<dbReference type="InterPro" id="IPR019734">
    <property type="entry name" value="TPR_rpt"/>
</dbReference>
<feature type="transmembrane region" description="Helical" evidence="6">
    <location>
        <begin position="397"/>
        <end position="417"/>
    </location>
</feature>
<feature type="transmembrane region" description="Helical" evidence="6">
    <location>
        <begin position="202"/>
        <end position="220"/>
    </location>
</feature>
<feature type="transmembrane region" description="Helical" evidence="6">
    <location>
        <begin position="154"/>
        <end position="173"/>
    </location>
</feature>
<evidence type="ECO:0000256" key="2">
    <source>
        <dbReference type="ARBA" id="ARBA00022692"/>
    </source>
</evidence>
<dbReference type="SUPFAM" id="SSF48452">
    <property type="entry name" value="TPR-like"/>
    <property type="match status" value="1"/>
</dbReference>
<feature type="transmembrane region" description="Helical" evidence="6">
    <location>
        <begin position="354"/>
        <end position="385"/>
    </location>
</feature>
<dbReference type="PANTHER" id="PTHR37422:SF13">
    <property type="entry name" value="LIPOPOLYSACCHARIDE BIOSYNTHESIS PROTEIN PA4999-RELATED"/>
    <property type="match status" value="1"/>
</dbReference>
<comment type="caution">
    <text evidence="8">The sequence shown here is derived from an EMBL/GenBank/DDBJ whole genome shotgun (WGS) entry which is preliminary data.</text>
</comment>
<organism evidence="8 9">
    <name type="scientific">Chondromyces apiculatus DSM 436</name>
    <dbReference type="NCBI Taxonomy" id="1192034"/>
    <lineage>
        <taxon>Bacteria</taxon>
        <taxon>Pseudomonadati</taxon>
        <taxon>Myxococcota</taxon>
        <taxon>Polyangia</taxon>
        <taxon>Polyangiales</taxon>
        <taxon>Polyangiaceae</taxon>
        <taxon>Chondromyces</taxon>
    </lineage>
</organism>
<feature type="repeat" description="TPR" evidence="5">
    <location>
        <begin position="533"/>
        <end position="566"/>
    </location>
</feature>
<dbReference type="InterPro" id="IPR011990">
    <property type="entry name" value="TPR-like_helical_dom_sf"/>
</dbReference>
<accession>A0A017T689</accession>
<dbReference type="InterPro" id="IPR051533">
    <property type="entry name" value="WaaL-like"/>
</dbReference>
<reference evidence="8 9" key="1">
    <citation type="submission" date="2013-05" db="EMBL/GenBank/DDBJ databases">
        <title>Genome assembly of Chondromyces apiculatus DSM 436.</title>
        <authorList>
            <person name="Sharma G."/>
            <person name="Khatri I."/>
            <person name="Kaur C."/>
            <person name="Mayilraj S."/>
            <person name="Subramanian S."/>
        </authorList>
    </citation>
    <scope>NUCLEOTIDE SEQUENCE [LARGE SCALE GENOMIC DNA]</scope>
    <source>
        <strain evidence="8 9">DSM 436</strain>
    </source>
</reference>